<feature type="transmembrane region" description="Helical" evidence="2">
    <location>
        <begin position="963"/>
        <end position="980"/>
    </location>
</feature>
<dbReference type="Proteomes" id="UP000095038">
    <property type="component" value="Unassembled WGS sequence"/>
</dbReference>
<dbReference type="InterPro" id="IPR000626">
    <property type="entry name" value="Ubiquitin-like_dom"/>
</dbReference>
<feature type="transmembrane region" description="Helical" evidence="2">
    <location>
        <begin position="937"/>
        <end position="957"/>
    </location>
</feature>
<dbReference type="GeneID" id="30962799"/>
<dbReference type="SUPFAM" id="SSF54236">
    <property type="entry name" value="Ubiquitin-like"/>
    <property type="match status" value="1"/>
</dbReference>
<feature type="region of interest" description="Disordered" evidence="1">
    <location>
        <begin position="594"/>
        <end position="622"/>
    </location>
</feature>
<keyword evidence="5" id="KW-1185">Reference proteome</keyword>
<evidence type="ECO:0000313" key="5">
    <source>
        <dbReference type="Proteomes" id="UP000095038"/>
    </source>
</evidence>
<dbReference type="EMBL" id="KV454478">
    <property type="protein sequence ID" value="ODV62052.1"/>
    <property type="molecule type" value="Genomic_DNA"/>
</dbReference>
<keyword evidence="2" id="KW-0812">Transmembrane</keyword>
<proteinExistence type="predicted"/>
<dbReference type="RefSeq" id="XP_020048359.1">
    <property type="nucleotide sequence ID" value="XM_020189163.1"/>
</dbReference>
<feature type="compositionally biased region" description="Polar residues" evidence="1">
    <location>
        <begin position="1163"/>
        <end position="1179"/>
    </location>
</feature>
<evidence type="ECO:0000259" key="3">
    <source>
        <dbReference type="PROSITE" id="PS50053"/>
    </source>
</evidence>
<feature type="compositionally biased region" description="Polar residues" evidence="1">
    <location>
        <begin position="790"/>
        <end position="805"/>
    </location>
</feature>
<dbReference type="GO" id="GO:0042594">
    <property type="term" value="P:response to starvation"/>
    <property type="evidence" value="ECO:0007669"/>
    <property type="project" value="TreeGrafter"/>
</dbReference>
<dbReference type="OrthoDB" id="4018787at2759"/>
<organism evidence="4 5">
    <name type="scientific">Ascoidea rubescens DSM 1968</name>
    <dbReference type="NCBI Taxonomy" id="1344418"/>
    <lineage>
        <taxon>Eukaryota</taxon>
        <taxon>Fungi</taxon>
        <taxon>Dikarya</taxon>
        <taxon>Ascomycota</taxon>
        <taxon>Saccharomycotina</taxon>
        <taxon>Saccharomycetes</taxon>
        <taxon>Ascoideaceae</taxon>
        <taxon>Ascoidea</taxon>
    </lineage>
</organism>
<keyword evidence="2" id="KW-1133">Transmembrane helix</keyword>
<evidence type="ECO:0000313" key="4">
    <source>
        <dbReference type="EMBL" id="ODV62052.1"/>
    </source>
</evidence>
<evidence type="ECO:0000256" key="1">
    <source>
        <dbReference type="SAM" id="MobiDB-lite"/>
    </source>
</evidence>
<sequence>MSLMASVSLEINKSTSSKTSKISSKIKTRKTDVPHLCTWYRAYAHHTALHIRTVLHKQSDIHVVIHVHLCGHLNGTSLPVIVSTLQQFELIFSCFFSICFFSICFFYLIAIVHCCYCLFNLAHLLKQMASITNEHLTVKVWFPNPGDVPFDTTIKTTLSNTLADLKDVIWKRSYQHYENLSLNDGDNDHTDQLDNAANFYGNNNDSPLPDSESTSTVPANNPLILYPDTYNFVFENLELKNDDLKLEGLFLNHIVDFNTPELLMIKLTTAENLQNKNIPSINNINNINTRTLYRDPFLDVNFTFIQDELDAFDFKFSTRENLSCTIKSLKYFILSNFTKKGFLSNLKQSSIDDINLYYKINFGELNHHISHDSKEKEKGKENLSEIEQSNNQFFKRFHFDLSSKNNNLDSKGILLLNHQTLSDILNLDTIPNFDLNLIISLNLIDNFQKKIRKDFTKVKLSSPNENNLSKKVIMINNSDTIIDLKFKITQLYNPGQNITLNSELNTDDIKIIYRGKFLRDDLIFKDFNVIDSSLAFDGLDNLTLHFVISQSFFERNPQVLNSISKNNKDINKNLSNKSESLWQSIRNGSAFEYLPRIPQDDSNNHNTQPTSPSSPSSPSTSTFSPIPFSSIFPSTTSSSATSPSLPSPPPPSSLPSSLFQAPSTLTSITDKKKLYLNKPPAFTEHLSGNSFDESINFNDDSKAKSESRLVHALENSSKFYIFKVDDKKIKLSTSQMIINDSNPDHPYLMLSPSGFSKLKTQLKEIQSIIPPKVLLKDSKSSNKPLKYSAPSISNDFHSNIPTPSININNNNENLNHNNDANTRNTNPSTNTNTNPSPNSHTNTTQNQNQNQNNRGIANDQVQDFFENLNNRFFAPPAFNPMLNPMMNPAFQPGQGGFILNINGVNVNITMDDLRNLKNYIVSFFRNLYEAGFFRRLFSFYFAVAKFSFCFYLFLYPYCNFKTNFWRSVLLVMLFLIFFLTRDSLLIRLEEIIRNDMPEILRPIILKYFLIYRNANHRIHDFFHNLGKNLNSFAISVDRIEIDSKEYIRLTSSNVETREPSDENIDDIINNEELELEIQTVIDEIKNSLFNDVNNNNLLFNQYVQNTYLRKGFSIAKRFTKDAVLFVTSLNPVLYEDIDIVTTKRKAEKLALISKEIEKRRTTSNEITADNSGAVQTGSLTTEDEDNTTTQEIHRRLT</sequence>
<reference evidence="5" key="1">
    <citation type="submission" date="2016-05" db="EMBL/GenBank/DDBJ databases">
        <title>Comparative genomics of biotechnologically important yeasts.</title>
        <authorList>
            <consortium name="DOE Joint Genome Institute"/>
            <person name="Riley R."/>
            <person name="Haridas S."/>
            <person name="Wolfe K.H."/>
            <person name="Lopes M.R."/>
            <person name="Hittinger C.T."/>
            <person name="Goker M."/>
            <person name="Salamov A."/>
            <person name="Wisecaver J."/>
            <person name="Long T.M."/>
            <person name="Aerts A.L."/>
            <person name="Barry K."/>
            <person name="Choi C."/>
            <person name="Clum A."/>
            <person name="Coughlan A.Y."/>
            <person name="Deshpande S."/>
            <person name="Douglass A.P."/>
            <person name="Hanson S.J."/>
            <person name="Klenk H.-P."/>
            <person name="Labutti K."/>
            <person name="Lapidus A."/>
            <person name="Lindquist E."/>
            <person name="Lipzen A."/>
            <person name="Meier-Kolthoff J.P."/>
            <person name="Ohm R.A."/>
            <person name="Otillar R.P."/>
            <person name="Pangilinan J."/>
            <person name="Peng Y."/>
            <person name="Rokas A."/>
            <person name="Rosa C.A."/>
            <person name="Scheuner C."/>
            <person name="Sibirny A.A."/>
            <person name="Slot J.C."/>
            <person name="Stielow J.B."/>
            <person name="Sun H."/>
            <person name="Kurtzman C.P."/>
            <person name="Blackwell M."/>
            <person name="Grigoriev I.V."/>
            <person name="Jeffries T.W."/>
        </authorList>
    </citation>
    <scope>NUCLEOTIDE SEQUENCE [LARGE SCALE GENOMIC DNA]</scope>
    <source>
        <strain evidence="5">DSM 1968</strain>
    </source>
</reference>
<feature type="compositionally biased region" description="Low complexity" evidence="1">
    <location>
        <begin position="806"/>
        <end position="853"/>
    </location>
</feature>
<feature type="transmembrane region" description="Helical" evidence="2">
    <location>
        <begin position="90"/>
        <end position="119"/>
    </location>
</feature>
<dbReference type="AlphaFoldDB" id="A0A1D2VKA8"/>
<name>A0A1D2VKA8_9ASCO</name>
<protein>
    <recommendedName>
        <fullName evidence="3">Ubiquitin-like domain-containing protein</fullName>
    </recommendedName>
</protein>
<dbReference type="GO" id="GO:0005634">
    <property type="term" value="C:nucleus"/>
    <property type="evidence" value="ECO:0007669"/>
    <property type="project" value="TreeGrafter"/>
</dbReference>
<dbReference type="Gene3D" id="3.10.20.90">
    <property type="entry name" value="Phosphatidylinositol 3-kinase Catalytic Subunit, Chain A, domain 1"/>
    <property type="match status" value="1"/>
</dbReference>
<dbReference type="GO" id="GO:0000987">
    <property type="term" value="F:cis-regulatory region sequence-specific DNA binding"/>
    <property type="evidence" value="ECO:0007669"/>
    <property type="project" value="TreeGrafter"/>
</dbReference>
<accession>A0A1D2VKA8</accession>
<feature type="domain" description="Ubiquitin-like" evidence="3">
    <location>
        <begin position="456"/>
        <end position="533"/>
    </location>
</feature>
<gene>
    <name evidence="4" type="ORF">ASCRUDRAFT_140318</name>
</gene>
<dbReference type="InParanoid" id="A0A1D2VKA8"/>
<dbReference type="InterPro" id="IPR029071">
    <property type="entry name" value="Ubiquitin-like_domsf"/>
</dbReference>
<evidence type="ECO:0000256" key="2">
    <source>
        <dbReference type="SAM" id="Phobius"/>
    </source>
</evidence>
<feature type="region of interest" description="Disordered" evidence="1">
    <location>
        <begin position="1161"/>
        <end position="1197"/>
    </location>
</feature>
<dbReference type="GO" id="GO:0000981">
    <property type="term" value="F:DNA-binding transcription factor activity, RNA polymerase II-specific"/>
    <property type="evidence" value="ECO:0007669"/>
    <property type="project" value="TreeGrafter"/>
</dbReference>
<feature type="region of interest" description="Disordered" evidence="1">
    <location>
        <begin position="634"/>
        <end position="660"/>
    </location>
</feature>
<dbReference type="PANTHER" id="PTHR14596:SF72">
    <property type="entry name" value="ZINC FINGER PROTEIN MSN2-RELATED"/>
    <property type="match status" value="1"/>
</dbReference>
<feature type="region of interest" description="Disordered" evidence="1">
    <location>
        <begin position="777"/>
        <end position="853"/>
    </location>
</feature>
<keyword evidence="2" id="KW-0472">Membrane</keyword>
<feature type="compositionally biased region" description="Low complexity" evidence="1">
    <location>
        <begin position="607"/>
        <end position="622"/>
    </location>
</feature>
<dbReference type="PANTHER" id="PTHR14596">
    <property type="entry name" value="ZINC FINGER PROTEIN"/>
    <property type="match status" value="1"/>
</dbReference>
<feature type="compositionally biased region" description="Low complexity" evidence="1">
    <location>
        <begin position="634"/>
        <end position="644"/>
    </location>
</feature>
<dbReference type="PROSITE" id="PS50053">
    <property type="entry name" value="UBIQUITIN_2"/>
    <property type="match status" value="1"/>
</dbReference>